<evidence type="ECO:0000313" key="1">
    <source>
        <dbReference type="EMBL" id="GAA4316733.1"/>
    </source>
</evidence>
<comment type="caution">
    <text evidence="1">The sequence shown here is derived from an EMBL/GenBank/DDBJ whole genome shotgun (WGS) entry which is preliminary data.</text>
</comment>
<organism evidence="1 2">
    <name type="scientific">Flaviaesturariibacter amylovorans</name>
    <dbReference type="NCBI Taxonomy" id="1084520"/>
    <lineage>
        <taxon>Bacteria</taxon>
        <taxon>Pseudomonadati</taxon>
        <taxon>Bacteroidota</taxon>
        <taxon>Chitinophagia</taxon>
        <taxon>Chitinophagales</taxon>
        <taxon>Chitinophagaceae</taxon>
        <taxon>Flaviaestuariibacter</taxon>
    </lineage>
</organism>
<dbReference type="Proteomes" id="UP001501725">
    <property type="component" value="Unassembled WGS sequence"/>
</dbReference>
<gene>
    <name evidence="1" type="ORF">GCM10023184_00060</name>
</gene>
<sequence length="160" mass="17882">MLTRFEYKLVGTGWARVYFSDGIVDSEFTVSYLSDPIRDLLCACISLLDGGVEEQEISFCDEPGETKLSLKPIASGELEIVLERCDDCIGLVPEPFGSFELIFTTKMPTVSFIQIVKGLCDRLLLENGKAGYKTKWCSHFPTRSFNSLMMRLNSITRDGG</sequence>
<evidence type="ECO:0008006" key="3">
    <source>
        <dbReference type="Google" id="ProtNLM"/>
    </source>
</evidence>
<protein>
    <recommendedName>
        <fullName evidence="3">CdiI</fullName>
    </recommendedName>
</protein>
<accession>A0ABP8G3R3</accession>
<name>A0ABP8G3R3_9BACT</name>
<dbReference type="EMBL" id="BAABGY010000001">
    <property type="protein sequence ID" value="GAA4316733.1"/>
    <property type="molecule type" value="Genomic_DNA"/>
</dbReference>
<evidence type="ECO:0000313" key="2">
    <source>
        <dbReference type="Proteomes" id="UP001501725"/>
    </source>
</evidence>
<proteinExistence type="predicted"/>
<reference evidence="2" key="1">
    <citation type="journal article" date="2019" name="Int. J. Syst. Evol. Microbiol.">
        <title>The Global Catalogue of Microorganisms (GCM) 10K type strain sequencing project: providing services to taxonomists for standard genome sequencing and annotation.</title>
        <authorList>
            <consortium name="The Broad Institute Genomics Platform"/>
            <consortium name="The Broad Institute Genome Sequencing Center for Infectious Disease"/>
            <person name="Wu L."/>
            <person name="Ma J."/>
        </authorList>
    </citation>
    <scope>NUCLEOTIDE SEQUENCE [LARGE SCALE GENOMIC DNA]</scope>
    <source>
        <strain evidence="2">JCM 17919</strain>
    </source>
</reference>
<keyword evidence="2" id="KW-1185">Reference proteome</keyword>